<dbReference type="GO" id="GO:0004609">
    <property type="term" value="F:phosphatidylserine decarboxylase activity"/>
    <property type="evidence" value="ECO:0007669"/>
    <property type="project" value="InterPro"/>
</dbReference>
<dbReference type="Pfam" id="PF02666">
    <property type="entry name" value="PS_Dcarbxylase"/>
    <property type="match status" value="1"/>
</dbReference>
<dbReference type="AlphaFoldDB" id="A0A9E8MY78"/>
<organism evidence="6 7">
    <name type="scientific">Lacinutrix neustonica</name>
    <dbReference type="NCBI Taxonomy" id="2980107"/>
    <lineage>
        <taxon>Bacteria</taxon>
        <taxon>Pseudomonadati</taxon>
        <taxon>Bacteroidota</taxon>
        <taxon>Flavobacteriia</taxon>
        <taxon>Flavobacteriales</taxon>
        <taxon>Flavobacteriaceae</taxon>
        <taxon>Lacinutrix</taxon>
    </lineage>
</organism>
<proteinExistence type="predicted"/>
<dbReference type="PANTHER" id="PTHR10067:SF9">
    <property type="entry name" value="PHOSPHATIDYLSERINE DECARBOXYLASE FAMILY PROTEIN (AFU_ORTHOLOGUE AFUA_7G01730)"/>
    <property type="match status" value="1"/>
</dbReference>
<evidence type="ECO:0000256" key="2">
    <source>
        <dbReference type="ARBA" id="ARBA00023145"/>
    </source>
</evidence>
<dbReference type="Proteomes" id="UP001164705">
    <property type="component" value="Chromosome"/>
</dbReference>
<keyword evidence="1" id="KW-0210">Decarboxylase</keyword>
<dbReference type="InterPro" id="IPR022237">
    <property type="entry name" value="PsiD-like"/>
</dbReference>
<evidence type="ECO:0000259" key="5">
    <source>
        <dbReference type="Pfam" id="PF12588"/>
    </source>
</evidence>
<evidence type="ECO:0000256" key="4">
    <source>
        <dbReference type="ARBA" id="ARBA00023317"/>
    </source>
</evidence>
<evidence type="ECO:0000313" key="7">
    <source>
        <dbReference type="Proteomes" id="UP001164705"/>
    </source>
</evidence>
<dbReference type="KEGG" id="lnu:N7U66_01645"/>
<dbReference type="Pfam" id="PF12588">
    <property type="entry name" value="PSDC"/>
    <property type="match status" value="1"/>
</dbReference>
<dbReference type="InterPro" id="IPR003817">
    <property type="entry name" value="PS_Dcarbxylase"/>
</dbReference>
<gene>
    <name evidence="6" type="ORF">N7U66_01645</name>
</gene>
<sequence>MMATSSGWSVFKNVAFNTALRFILQAWCDYLDSTASLSVVTTSPEGWLSPESVIANNLNQFVTKEDKTKDPTHWGFNSFNDYFHRNVIPICRPIDGPNNDFVIGSANDGTVYRLARGVKLTDQFETKSQNYSLSNMLDHSQYTNAFVGGDVLQSFLSGHDYHRWHAPITGEVVEARVINGYMFSELPSEGWDPTGGTYSQGYEANVNTRGLIIIKHQDPKIGLVAIMPIGITEISSIKIVKKNGEPIKVGDYINKGDQLGWFSYGGSSLCLVFQPGAVKQFTVVNPMPGVDSDNGPYIRVGAQIAIANNSL</sequence>
<name>A0A9E8MY78_9FLAO</name>
<evidence type="ECO:0000256" key="3">
    <source>
        <dbReference type="ARBA" id="ARBA00023239"/>
    </source>
</evidence>
<accession>A0A9E8MY78</accession>
<keyword evidence="7" id="KW-1185">Reference proteome</keyword>
<keyword evidence="2" id="KW-0865">Zymogen</keyword>
<dbReference type="EMBL" id="CP113088">
    <property type="protein sequence ID" value="WAC02445.1"/>
    <property type="molecule type" value="Genomic_DNA"/>
</dbReference>
<dbReference type="GO" id="GO:0006646">
    <property type="term" value="P:phosphatidylethanolamine biosynthetic process"/>
    <property type="evidence" value="ECO:0007669"/>
    <property type="project" value="TreeGrafter"/>
</dbReference>
<feature type="domain" description="L-tryptophan decarboxylase PsiD-like" evidence="5">
    <location>
        <begin position="1"/>
        <end position="52"/>
    </location>
</feature>
<keyword evidence="4" id="KW-0670">Pyruvate</keyword>
<reference evidence="6" key="1">
    <citation type="submission" date="2022-11" db="EMBL/GenBank/DDBJ databases">
        <title>Lacinutrix neustonica HL-RS19T sp. nov., isolated from the surface microlayer sample of brackish Lake Shihwa.</title>
        <authorList>
            <person name="Choi J.Y."/>
            <person name="Hwang C.Y."/>
        </authorList>
    </citation>
    <scope>NUCLEOTIDE SEQUENCE</scope>
    <source>
        <strain evidence="6">HL-RS19</strain>
    </source>
</reference>
<protein>
    <submittedName>
        <fullName evidence="6">Phophatidylserine decarboxylase associated domain-containing protein</fullName>
    </submittedName>
</protein>
<evidence type="ECO:0000256" key="1">
    <source>
        <dbReference type="ARBA" id="ARBA00022793"/>
    </source>
</evidence>
<dbReference type="PANTHER" id="PTHR10067">
    <property type="entry name" value="PHOSPHATIDYLSERINE DECARBOXYLASE"/>
    <property type="match status" value="1"/>
</dbReference>
<keyword evidence="3" id="KW-0456">Lyase</keyword>
<dbReference type="RefSeq" id="WP_267677042.1">
    <property type="nucleotide sequence ID" value="NZ_CP113088.1"/>
</dbReference>
<evidence type="ECO:0000313" key="6">
    <source>
        <dbReference type="EMBL" id="WAC02445.1"/>
    </source>
</evidence>